<proteinExistence type="inferred from homology"/>
<dbReference type="PANTHER" id="PTHR36842:SF1">
    <property type="entry name" value="PROTEIN TOLB"/>
    <property type="match status" value="1"/>
</dbReference>
<comment type="similarity">
    <text evidence="1">Belongs to the TolB family.</text>
</comment>
<dbReference type="Proteomes" id="UP000754710">
    <property type="component" value="Unassembled WGS sequence"/>
</dbReference>
<dbReference type="EMBL" id="JAIEZQ010000001">
    <property type="protein sequence ID" value="MBY9074436.1"/>
    <property type="molecule type" value="Genomic_DNA"/>
</dbReference>
<reference evidence="3 4" key="1">
    <citation type="submission" date="2021-08" db="EMBL/GenBank/DDBJ databases">
        <title>Nocardioides bacterium WL0053 sp. nov., isolated from the sediment.</title>
        <authorList>
            <person name="Wang L."/>
            <person name="Zhang D."/>
            <person name="Zhang A."/>
        </authorList>
    </citation>
    <scope>NUCLEOTIDE SEQUENCE [LARGE SCALE GENOMIC DNA]</scope>
    <source>
        <strain evidence="3 4">WL0053</strain>
    </source>
</reference>
<evidence type="ECO:0000256" key="2">
    <source>
        <dbReference type="SAM" id="SignalP"/>
    </source>
</evidence>
<keyword evidence="2" id="KW-0732">Signal</keyword>
<evidence type="ECO:0000313" key="4">
    <source>
        <dbReference type="Proteomes" id="UP000754710"/>
    </source>
</evidence>
<keyword evidence="4" id="KW-1185">Reference proteome</keyword>
<dbReference type="RefSeq" id="WP_221024111.1">
    <property type="nucleotide sequence ID" value="NZ_JAIEZQ010000001.1"/>
</dbReference>
<protein>
    <recommendedName>
        <fullName evidence="5">WD40 repeat protein</fullName>
    </recommendedName>
</protein>
<evidence type="ECO:0000313" key="3">
    <source>
        <dbReference type="EMBL" id="MBY9074436.1"/>
    </source>
</evidence>
<evidence type="ECO:0000256" key="1">
    <source>
        <dbReference type="ARBA" id="ARBA00009820"/>
    </source>
</evidence>
<comment type="caution">
    <text evidence="3">The sequence shown here is derived from an EMBL/GenBank/DDBJ whole genome shotgun (WGS) entry which is preliminary data.</text>
</comment>
<sequence>MGNLSGRRVVAGLAAAAMLTAAPLLAPLPSTVAVPTAAAQRPSPGVNGRIAFVAESTTRCSSCYDIFTVRPDGTGLRQLTRSAFVGDPAWSPGGRRLLFTRVRPGGSHRTDIWVMGSAGRNKKRLISHRASDYSPAWAPSGRRFVFTSGRGDMTQLYVYSFETRRVRRLLDPTKWRAAGSPAWSPDRRRIAFIGNRAGDPEVDWPDLFTVRPDGTGLRRLTETPDRFEDAPDWAPSGRRLVYARARGFDAGCTGPFIIRRDGTGAHRVPGACGYWSPTWSPDGRRIADTGIWIFAPDGTPNRLLVDSGSQPDWQTRPGT</sequence>
<organism evidence="3 4">
    <name type="scientific">Nocardioides jiangsuensis</name>
    <dbReference type="NCBI Taxonomy" id="2866161"/>
    <lineage>
        <taxon>Bacteria</taxon>
        <taxon>Bacillati</taxon>
        <taxon>Actinomycetota</taxon>
        <taxon>Actinomycetes</taxon>
        <taxon>Propionibacteriales</taxon>
        <taxon>Nocardioidaceae</taxon>
        <taxon>Nocardioides</taxon>
    </lineage>
</organism>
<dbReference type="Gene3D" id="2.120.10.30">
    <property type="entry name" value="TolB, C-terminal domain"/>
    <property type="match status" value="1"/>
</dbReference>
<accession>A0ABS7RHD0</accession>
<dbReference type="InterPro" id="IPR011659">
    <property type="entry name" value="WD40"/>
</dbReference>
<feature type="signal peptide" evidence="2">
    <location>
        <begin position="1"/>
        <end position="26"/>
    </location>
</feature>
<feature type="chain" id="PRO_5045560887" description="WD40 repeat protein" evidence="2">
    <location>
        <begin position="27"/>
        <end position="319"/>
    </location>
</feature>
<dbReference type="Pfam" id="PF07676">
    <property type="entry name" value="PD40"/>
    <property type="match status" value="5"/>
</dbReference>
<name>A0ABS7RHD0_9ACTN</name>
<dbReference type="PANTHER" id="PTHR36842">
    <property type="entry name" value="PROTEIN TOLB HOMOLOG"/>
    <property type="match status" value="1"/>
</dbReference>
<dbReference type="SUPFAM" id="SSF69304">
    <property type="entry name" value="Tricorn protease N-terminal domain"/>
    <property type="match status" value="1"/>
</dbReference>
<gene>
    <name evidence="3" type="ORF">K1X13_06360</name>
</gene>
<evidence type="ECO:0008006" key="5">
    <source>
        <dbReference type="Google" id="ProtNLM"/>
    </source>
</evidence>
<dbReference type="InterPro" id="IPR011042">
    <property type="entry name" value="6-blade_b-propeller_TolB-like"/>
</dbReference>